<proteinExistence type="predicted"/>
<organism evidence="2 3">
    <name type="scientific">Pleurodeles waltl</name>
    <name type="common">Iberian ribbed newt</name>
    <dbReference type="NCBI Taxonomy" id="8319"/>
    <lineage>
        <taxon>Eukaryota</taxon>
        <taxon>Metazoa</taxon>
        <taxon>Chordata</taxon>
        <taxon>Craniata</taxon>
        <taxon>Vertebrata</taxon>
        <taxon>Euteleostomi</taxon>
        <taxon>Amphibia</taxon>
        <taxon>Batrachia</taxon>
        <taxon>Caudata</taxon>
        <taxon>Salamandroidea</taxon>
        <taxon>Salamandridae</taxon>
        <taxon>Pleurodelinae</taxon>
        <taxon>Pleurodeles</taxon>
    </lineage>
</organism>
<dbReference type="EMBL" id="JANPWB010000012">
    <property type="protein sequence ID" value="KAJ1117245.1"/>
    <property type="molecule type" value="Genomic_DNA"/>
</dbReference>
<feature type="region of interest" description="Disordered" evidence="1">
    <location>
        <begin position="1"/>
        <end position="161"/>
    </location>
</feature>
<dbReference type="Proteomes" id="UP001066276">
    <property type="component" value="Chromosome 8"/>
</dbReference>
<gene>
    <name evidence="2" type="ORF">NDU88_005445</name>
</gene>
<feature type="compositionally biased region" description="Basic and acidic residues" evidence="1">
    <location>
        <begin position="90"/>
        <end position="125"/>
    </location>
</feature>
<comment type="caution">
    <text evidence="2">The sequence shown here is derived from an EMBL/GenBank/DDBJ whole genome shotgun (WGS) entry which is preliminary data.</text>
</comment>
<accession>A0AAV7NWP0</accession>
<evidence type="ECO:0000313" key="2">
    <source>
        <dbReference type="EMBL" id="KAJ1117245.1"/>
    </source>
</evidence>
<reference evidence="2" key="1">
    <citation type="journal article" date="2022" name="bioRxiv">
        <title>Sequencing and chromosome-scale assembly of the giantPleurodeles waltlgenome.</title>
        <authorList>
            <person name="Brown T."/>
            <person name="Elewa A."/>
            <person name="Iarovenko S."/>
            <person name="Subramanian E."/>
            <person name="Araus A.J."/>
            <person name="Petzold A."/>
            <person name="Susuki M."/>
            <person name="Suzuki K.-i.T."/>
            <person name="Hayashi T."/>
            <person name="Toyoda A."/>
            <person name="Oliveira C."/>
            <person name="Osipova E."/>
            <person name="Leigh N.D."/>
            <person name="Simon A."/>
            <person name="Yun M.H."/>
        </authorList>
    </citation>
    <scope>NUCLEOTIDE SEQUENCE</scope>
    <source>
        <strain evidence="2">20211129_DDA</strain>
        <tissue evidence="2">Liver</tissue>
    </source>
</reference>
<protein>
    <submittedName>
        <fullName evidence="2">Uncharacterized protein</fullName>
    </submittedName>
</protein>
<keyword evidence="3" id="KW-1185">Reference proteome</keyword>
<sequence length="181" mass="20490">MEPEVEPELVEDGSITPVREEGEELQEGAQEPILTDTAGELSSAEVLPEADSAEKQTEQAPEQEGERAETDQSQSDLTPPEPVAGPSRENTIEKEKEKSPILRRILTEGKKGDNWPESQTRKKTELVINETIEEEVDTTRKEEVSEGELSGDRRLKRKRTASPEWAYVTTNEWQHKFVFLF</sequence>
<feature type="compositionally biased region" description="Acidic residues" evidence="1">
    <location>
        <begin position="1"/>
        <end position="11"/>
    </location>
</feature>
<evidence type="ECO:0000313" key="3">
    <source>
        <dbReference type="Proteomes" id="UP001066276"/>
    </source>
</evidence>
<evidence type="ECO:0000256" key="1">
    <source>
        <dbReference type="SAM" id="MobiDB-lite"/>
    </source>
</evidence>
<dbReference type="AlphaFoldDB" id="A0AAV7NWP0"/>
<name>A0AAV7NWP0_PLEWA</name>